<evidence type="ECO:0000256" key="7">
    <source>
        <dbReference type="ARBA" id="ARBA00023204"/>
    </source>
</evidence>
<dbReference type="PIRSF" id="PIRSF003128">
    <property type="entry name" value="RecN"/>
    <property type="match status" value="1"/>
</dbReference>
<comment type="similarity">
    <text evidence="2 9">Belongs to the RecN family.</text>
</comment>
<dbReference type="PANTHER" id="PTHR11059">
    <property type="entry name" value="DNA REPAIR PROTEIN RECN"/>
    <property type="match status" value="1"/>
</dbReference>
<accession>A0ABY6GN72</accession>
<feature type="domain" description="RecF/RecN/SMC N-terminal" evidence="11">
    <location>
        <begin position="1"/>
        <end position="511"/>
    </location>
</feature>
<dbReference type="NCBIfam" id="NF008121">
    <property type="entry name" value="PRK10869.1"/>
    <property type="match status" value="1"/>
</dbReference>
<evidence type="ECO:0000256" key="1">
    <source>
        <dbReference type="ARBA" id="ARBA00003618"/>
    </source>
</evidence>
<dbReference type="SUPFAM" id="SSF52540">
    <property type="entry name" value="P-loop containing nucleoside triphosphate hydrolases"/>
    <property type="match status" value="1"/>
</dbReference>
<dbReference type="InterPro" id="IPR027417">
    <property type="entry name" value="P-loop_NTPase"/>
</dbReference>
<evidence type="ECO:0000256" key="4">
    <source>
        <dbReference type="ARBA" id="ARBA00022741"/>
    </source>
</evidence>
<keyword evidence="7 9" id="KW-0234">DNA repair</keyword>
<evidence type="ECO:0000256" key="9">
    <source>
        <dbReference type="PIRNR" id="PIRNR003128"/>
    </source>
</evidence>
<dbReference type="Gene3D" id="3.40.50.300">
    <property type="entry name" value="P-loop containing nucleotide triphosphate hydrolases"/>
    <property type="match status" value="2"/>
</dbReference>
<evidence type="ECO:0000256" key="5">
    <source>
        <dbReference type="ARBA" id="ARBA00022763"/>
    </source>
</evidence>
<dbReference type="Pfam" id="PF02463">
    <property type="entry name" value="SMC_N"/>
    <property type="match status" value="1"/>
</dbReference>
<gene>
    <name evidence="12" type="primary">recN</name>
    <name evidence="12" type="ORF">NX720_14825</name>
</gene>
<dbReference type="EMBL" id="CP103300">
    <property type="protein sequence ID" value="UYM14178.1"/>
    <property type="molecule type" value="Genomic_DNA"/>
</dbReference>
<dbReference type="CDD" id="cd03241">
    <property type="entry name" value="ABC_RecN"/>
    <property type="match status" value="2"/>
</dbReference>
<dbReference type="PANTHER" id="PTHR11059:SF0">
    <property type="entry name" value="DNA REPAIR PROTEIN RECN"/>
    <property type="match status" value="1"/>
</dbReference>
<dbReference type="InterPro" id="IPR003395">
    <property type="entry name" value="RecF/RecN/SMC_N"/>
</dbReference>
<dbReference type="NCBIfam" id="TIGR00634">
    <property type="entry name" value="recN"/>
    <property type="match status" value="1"/>
</dbReference>
<feature type="coiled-coil region" evidence="10">
    <location>
        <begin position="166"/>
        <end position="220"/>
    </location>
</feature>
<keyword evidence="4" id="KW-0547">Nucleotide-binding</keyword>
<comment type="function">
    <text evidence="1 9">May be involved in recombinational repair of damaged DNA.</text>
</comment>
<keyword evidence="6" id="KW-0067">ATP-binding</keyword>
<keyword evidence="5 9" id="KW-0227">DNA damage</keyword>
<evidence type="ECO:0000259" key="11">
    <source>
        <dbReference type="Pfam" id="PF02463"/>
    </source>
</evidence>
<keyword evidence="13" id="KW-1185">Reference proteome</keyword>
<evidence type="ECO:0000256" key="8">
    <source>
        <dbReference type="ARBA" id="ARBA00033408"/>
    </source>
</evidence>
<organism evidence="12 13">
    <name type="scientific">Endozoicomonas euniceicola</name>
    <dbReference type="NCBI Taxonomy" id="1234143"/>
    <lineage>
        <taxon>Bacteria</taxon>
        <taxon>Pseudomonadati</taxon>
        <taxon>Pseudomonadota</taxon>
        <taxon>Gammaproteobacteria</taxon>
        <taxon>Oceanospirillales</taxon>
        <taxon>Endozoicomonadaceae</taxon>
        <taxon>Endozoicomonas</taxon>
    </lineage>
</organism>
<reference evidence="12" key="1">
    <citation type="submission" date="2022-10" db="EMBL/GenBank/DDBJ databases">
        <title>Completed Genome Sequence of two octocoral isolated bacterium, Endozoicomonas euniceicola EF212T and Endozoicomonas gorgoniicola PS125T.</title>
        <authorList>
            <person name="Chiou Y.-J."/>
            <person name="Chen Y.-H."/>
        </authorList>
    </citation>
    <scope>NUCLEOTIDE SEQUENCE</scope>
    <source>
        <strain evidence="12">EF212</strain>
    </source>
</reference>
<sequence>MLTQLSISNFAIVDQLDLDIESGMTVITGETGAGKSIMLDALGLATGDRADPECVRTGSDRAEIHACFDLTHCPDAIKWLENKELLSDKECILRRVITKEGRSRAYINGTPSPLSDLRGIGELLVDIHGQHESQSLLKKNSHRLLLDDYANTRKLATDVAFIAHQHNRLQTELNELLNSQQEQHERVQLLTYQLEEFEQLSLQEGELTELEKELQQLTHAEATLSACHQINHICSDSDAGNLLQQLTHCMHLLGNLSVDHPAINSTMDMLSSAHIQVEEAVGELNHFIDHFDADPQRVQEVDERLSALYDLARKHRVQPEELLDKQQSLASELEKIQFSDEHADALQTKLDDLTHKYRTKAEKLSERRQKASRKLEKQVITRMSLLGMPRGLFNVSLTPNDTKTLSPLGQEDIEFLVTTNPGQPPRPLAKVASGGELSRISLAIQVITAQTSRIPSLVFDEVDVGIGGGTAEIVGSMLRELGEKSQVLCVTHQPQVASQGHQHLFVSKKHSQSASSTRITHLNGDHRINEIARMLGGVEITRSTLVHAEEMLGLSA</sequence>
<dbReference type="RefSeq" id="WP_262595580.1">
    <property type="nucleotide sequence ID" value="NZ_CP103300.1"/>
</dbReference>
<dbReference type="InterPro" id="IPR004604">
    <property type="entry name" value="DNA_recomb/repair_RecN"/>
</dbReference>
<evidence type="ECO:0000256" key="10">
    <source>
        <dbReference type="SAM" id="Coils"/>
    </source>
</evidence>
<evidence type="ECO:0000313" key="12">
    <source>
        <dbReference type="EMBL" id="UYM14178.1"/>
    </source>
</evidence>
<evidence type="ECO:0000256" key="6">
    <source>
        <dbReference type="ARBA" id="ARBA00022840"/>
    </source>
</evidence>
<protein>
    <recommendedName>
        <fullName evidence="3 9">DNA repair protein RecN</fullName>
    </recommendedName>
    <alternativeName>
        <fullName evidence="8 9">Recombination protein N</fullName>
    </alternativeName>
</protein>
<proteinExistence type="inferred from homology"/>
<evidence type="ECO:0000256" key="3">
    <source>
        <dbReference type="ARBA" id="ARBA00021315"/>
    </source>
</evidence>
<dbReference type="Proteomes" id="UP001163255">
    <property type="component" value="Chromosome"/>
</dbReference>
<feature type="coiled-coil region" evidence="10">
    <location>
        <begin position="343"/>
        <end position="381"/>
    </location>
</feature>
<evidence type="ECO:0000313" key="13">
    <source>
        <dbReference type="Proteomes" id="UP001163255"/>
    </source>
</evidence>
<keyword evidence="10" id="KW-0175">Coiled coil</keyword>
<name>A0ABY6GN72_9GAMM</name>
<evidence type="ECO:0000256" key="2">
    <source>
        <dbReference type="ARBA" id="ARBA00009441"/>
    </source>
</evidence>